<comment type="similarity">
    <text evidence="1">Belongs to the ABC transporter superfamily.</text>
</comment>
<dbReference type="InterPro" id="IPR003439">
    <property type="entry name" value="ABC_transporter-like_ATP-bd"/>
</dbReference>
<keyword evidence="2" id="KW-0813">Transport</keyword>
<name>A0A2T5VA67_9HYPH</name>
<reference evidence="8 9" key="1">
    <citation type="submission" date="2018-04" db="EMBL/GenBank/DDBJ databases">
        <title>Genomic Encyclopedia of Archaeal and Bacterial Type Strains, Phase II (KMG-II): from individual species to whole genera.</title>
        <authorList>
            <person name="Goeker M."/>
        </authorList>
    </citation>
    <scope>NUCLEOTIDE SEQUENCE [LARGE SCALE GENOMIC DNA]</scope>
    <source>
        <strain evidence="8 9">DSM 23382</strain>
    </source>
</reference>
<organism evidence="8 9">
    <name type="scientific">Breoghania corrubedonensis</name>
    <dbReference type="NCBI Taxonomy" id="665038"/>
    <lineage>
        <taxon>Bacteria</taxon>
        <taxon>Pseudomonadati</taxon>
        <taxon>Pseudomonadota</taxon>
        <taxon>Alphaproteobacteria</taxon>
        <taxon>Hyphomicrobiales</taxon>
        <taxon>Stappiaceae</taxon>
        <taxon>Breoghania</taxon>
    </lineage>
</organism>
<dbReference type="GO" id="GO:0016887">
    <property type="term" value="F:ATP hydrolysis activity"/>
    <property type="evidence" value="ECO:0007669"/>
    <property type="project" value="InterPro"/>
</dbReference>
<comment type="caution">
    <text evidence="8">The sequence shown here is derived from an EMBL/GenBank/DDBJ whole genome shotgun (WGS) entry which is preliminary data.</text>
</comment>
<dbReference type="SMART" id="SM00382">
    <property type="entry name" value="AAA"/>
    <property type="match status" value="1"/>
</dbReference>
<dbReference type="GO" id="GO:0005524">
    <property type="term" value="F:ATP binding"/>
    <property type="evidence" value="ECO:0007669"/>
    <property type="project" value="UniProtKB-KW"/>
</dbReference>
<dbReference type="Gene3D" id="3.40.50.300">
    <property type="entry name" value="P-loop containing nucleotide triphosphate hydrolases"/>
    <property type="match status" value="1"/>
</dbReference>
<evidence type="ECO:0000256" key="3">
    <source>
        <dbReference type="ARBA" id="ARBA00022741"/>
    </source>
</evidence>
<keyword evidence="4 8" id="KW-0067">ATP-binding</keyword>
<evidence type="ECO:0000256" key="1">
    <source>
        <dbReference type="ARBA" id="ARBA00005417"/>
    </source>
</evidence>
<sequence length="265" mass="28114">MSLLNLSGLSVSLGGAEVVKDLALEIAAGEFVGLIGPNGAGKSTLLRAVLGSIRCEGEISMDGRRAADLSVGERARRIAYLPQDREIAWPVAVERVVALGRMPHRRPGPGDLTVADRTVVRQAMEAADVAHLEKRRATDLSGGERARVLIARALAQCAPLLMADEPTAGLDPAHQIACMRVFADLAANGSSVLACLHDLGLAARWCTRIILMARGRIVADGAPRDVLTADRLAEVYGIRAHFGEAEGGMVIQPLDLVEDVPARLR</sequence>
<dbReference type="PANTHER" id="PTHR42794:SF1">
    <property type="entry name" value="HEMIN IMPORT ATP-BINDING PROTEIN HMUV"/>
    <property type="match status" value="1"/>
</dbReference>
<dbReference type="AlphaFoldDB" id="A0A2T5VA67"/>
<dbReference type="Pfam" id="PF00005">
    <property type="entry name" value="ABC_tran"/>
    <property type="match status" value="1"/>
</dbReference>
<dbReference type="PROSITE" id="PS50893">
    <property type="entry name" value="ABC_TRANSPORTER_2"/>
    <property type="match status" value="1"/>
</dbReference>
<dbReference type="InterPro" id="IPR017871">
    <property type="entry name" value="ABC_transporter-like_CS"/>
</dbReference>
<dbReference type="PROSITE" id="PS00211">
    <property type="entry name" value="ABC_TRANSPORTER_1"/>
    <property type="match status" value="1"/>
</dbReference>
<comment type="function">
    <text evidence="6">Part of the ABC transporter complex HmuTUV involved in hemin import. Responsible for energy coupling to the transport system.</text>
</comment>
<dbReference type="PANTHER" id="PTHR42794">
    <property type="entry name" value="HEMIN IMPORT ATP-BINDING PROTEIN HMUV"/>
    <property type="match status" value="1"/>
</dbReference>
<evidence type="ECO:0000256" key="2">
    <source>
        <dbReference type="ARBA" id="ARBA00022448"/>
    </source>
</evidence>
<keyword evidence="9" id="KW-1185">Reference proteome</keyword>
<evidence type="ECO:0000256" key="4">
    <source>
        <dbReference type="ARBA" id="ARBA00022840"/>
    </source>
</evidence>
<evidence type="ECO:0000256" key="6">
    <source>
        <dbReference type="ARBA" id="ARBA00037066"/>
    </source>
</evidence>
<keyword evidence="5" id="KW-1278">Translocase</keyword>
<protein>
    <submittedName>
        <fullName evidence="8">Iron complex transport system ATP-binding protein</fullName>
    </submittedName>
</protein>
<dbReference type="SUPFAM" id="SSF52540">
    <property type="entry name" value="P-loop containing nucleoside triphosphate hydrolases"/>
    <property type="match status" value="1"/>
</dbReference>
<dbReference type="InterPro" id="IPR003593">
    <property type="entry name" value="AAA+_ATPase"/>
</dbReference>
<dbReference type="Proteomes" id="UP000244081">
    <property type="component" value="Unassembled WGS sequence"/>
</dbReference>
<dbReference type="OrthoDB" id="9805601at2"/>
<dbReference type="InterPro" id="IPR027417">
    <property type="entry name" value="P-loop_NTPase"/>
</dbReference>
<evidence type="ECO:0000259" key="7">
    <source>
        <dbReference type="PROSITE" id="PS50893"/>
    </source>
</evidence>
<gene>
    <name evidence="8" type="ORF">C8N35_104246</name>
</gene>
<accession>A0A2T5VA67</accession>
<evidence type="ECO:0000313" key="9">
    <source>
        <dbReference type="Proteomes" id="UP000244081"/>
    </source>
</evidence>
<feature type="domain" description="ABC transporter" evidence="7">
    <location>
        <begin position="4"/>
        <end position="239"/>
    </location>
</feature>
<dbReference type="FunFam" id="3.40.50.300:FF:000134">
    <property type="entry name" value="Iron-enterobactin ABC transporter ATP-binding protein"/>
    <property type="match status" value="1"/>
</dbReference>
<evidence type="ECO:0000313" key="8">
    <source>
        <dbReference type="EMBL" id="PTW60621.1"/>
    </source>
</evidence>
<dbReference type="EMBL" id="QAYG01000004">
    <property type="protein sequence ID" value="PTW60621.1"/>
    <property type="molecule type" value="Genomic_DNA"/>
</dbReference>
<dbReference type="RefSeq" id="WP_107990214.1">
    <property type="nucleotide sequence ID" value="NZ_QAYG01000004.1"/>
</dbReference>
<proteinExistence type="inferred from homology"/>
<evidence type="ECO:0000256" key="5">
    <source>
        <dbReference type="ARBA" id="ARBA00022967"/>
    </source>
</evidence>
<keyword evidence="3" id="KW-0547">Nucleotide-binding</keyword>